<dbReference type="InterPro" id="IPR024775">
    <property type="entry name" value="DinB-like"/>
</dbReference>
<feature type="non-terminal residue" evidence="6">
    <location>
        <position position="1"/>
    </location>
</feature>
<evidence type="ECO:0000256" key="1">
    <source>
        <dbReference type="ARBA" id="ARBA00023002"/>
    </source>
</evidence>
<dbReference type="Pfam" id="PF12867">
    <property type="entry name" value="DinB_2"/>
    <property type="match status" value="1"/>
</dbReference>
<dbReference type="RefSeq" id="WP_155169458.1">
    <property type="nucleotide sequence ID" value="NZ_SMLW01000341.1"/>
</dbReference>
<dbReference type="Gene3D" id="3.90.1580.10">
    <property type="entry name" value="paralog of FGE (formylglycine-generating enzyme)"/>
    <property type="match status" value="1"/>
</dbReference>
<dbReference type="InterPro" id="IPR005532">
    <property type="entry name" value="SUMF_dom"/>
</dbReference>
<dbReference type="EMBL" id="SMLW01000341">
    <property type="protein sequence ID" value="MTI23977.1"/>
    <property type="molecule type" value="Genomic_DNA"/>
</dbReference>
<keyword evidence="1" id="KW-0560">Oxidoreductase</keyword>
<comment type="pathway">
    <text evidence="3">Amino-acid biosynthesis; ergothioneine biosynthesis.</text>
</comment>
<dbReference type="PANTHER" id="PTHR23150">
    <property type="entry name" value="SULFATASE MODIFYING FACTOR 1, 2"/>
    <property type="match status" value="1"/>
</dbReference>
<dbReference type="PANTHER" id="PTHR23150:SF36">
    <property type="entry name" value="HERCYNINE OXYGENASE"/>
    <property type="match status" value="1"/>
</dbReference>
<keyword evidence="7" id="KW-1185">Reference proteome</keyword>
<dbReference type="Pfam" id="PF03781">
    <property type="entry name" value="FGE-sulfatase"/>
    <property type="match status" value="2"/>
</dbReference>
<evidence type="ECO:0000256" key="3">
    <source>
        <dbReference type="ARBA" id="ARBA00037882"/>
    </source>
</evidence>
<keyword evidence="2" id="KW-0408">Iron</keyword>
<organism evidence="6 7">
    <name type="scientific">Fulvivirga kasyanovii</name>
    <dbReference type="NCBI Taxonomy" id="396812"/>
    <lineage>
        <taxon>Bacteria</taxon>
        <taxon>Pseudomonadati</taxon>
        <taxon>Bacteroidota</taxon>
        <taxon>Cytophagia</taxon>
        <taxon>Cytophagales</taxon>
        <taxon>Fulvivirgaceae</taxon>
        <taxon>Fulvivirga</taxon>
    </lineage>
</organism>
<evidence type="ECO:0000259" key="5">
    <source>
        <dbReference type="Pfam" id="PF12867"/>
    </source>
</evidence>
<dbReference type="Proteomes" id="UP000798808">
    <property type="component" value="Unassembled WGS sequence"/>
</dbReference>
<evidence type="ECO:0000313" key="6">
    <source>
        <dbReference type="EMBL" id="MTI23977.1"/>
    </source>
</evidence>
<evidence type="ECO:0000256" key="2">
    <source>
        <dbReference type="ARBA" id="ARBA00023004"/>
    </source>
</evidence>
<dbReference type="InterPro" id="IPR016187">
    <property type="entry name" value="CTDL_fold"/>
</dbReference>
<dbReference type="InterPro" id="IPR051043">
    <property type="entry name" value="Sulfatase_Mod_Factor_Kinase"/>
</dbReference>
<accession>A0ABW9RIS7</accession>
<comment type="caution">
    <text evidence="6">The sequence shown here is derived from an EMBL/GenBank/DDBJ whole genome shotgun (WGS) entry which is preliminary data.</text>
</comment>
<feature type="domain" description="DinB-like" evidence="5">
    <location>
        <begin position="2"/>
        <end position="127"/>
    </location>
</feature>
<name>A0ABW9RIS7_9BACT</name>
<dbReference type="InterPro" id="IPR017806">
    <property type="entry name" value="EgtB"/>
</dbReference>
<dbReference type="InterPro" id="IPR042095">
    <property type="entry name" value="SUMF_sf"/>
</dbReference>
<sequence>TEDICSPLTPEDHVVQPVVDVSPPKWHLGHTTWFFETFILIPEMKGYRPFDKNYNFLFNSYYESVGARVIRTNRGNITRPTVKEILNYRQYVNEHIATFLDSHDEISKSLADLFELGLQHEQQHQELLCYDIKYILGNNPIFPVYINNPLPESDAPSGADWLHVEGGMYEMGYNGEGFCFDNELGVHKIYLHDYGIMDRLVTNGEYLGFISDKGYQDFRHWLSDGWEWVNSNKITAPAYWYYLDGGWHEYSLNGGLKPLDLNAPVTHVSLYEADAFAKWKGLRLSTEFEWEVACRRHSGVNESSNFMEAENFQPVARKGNYDQMYGDVWEWTNSAYLPYPFYKAPEGAVGEYNGKFMINQMVLKGGSCATPKDHIRATYRNFFHPHLRWMFSGIRLAKNQ</sequence>
<feature type="domain" description="Sulfatase-modifying factor enzyme-like" evidence="4">
    <location>
        <begin position="318"/>
        <end position="398"/>
    </location>
</feature>
<gene>
    <name evidence="6" type="ORF">E1163_03355</name>
</gene>
<dbReference type="NCBIfam" id="TIGR03440">
    <property type="entry name" value="egtB_TIGR03440"/>
    <property type="match status" value="1"/>
</dbReference>
<evidence type="ECO:0000259" key="4">
    <source>
        <dbReference type="Pfam" id="PF03781"/>
    </source>
</evidence>
<evidence type="ECO:0000313" key="7">
    <source>
        <dbReference type="Proteomes" id="UP000798808"/>
    </source>
</evidence>
<dbReference type="SUPFAM" id="SSF56436">
    <property type="entry name" value="C-type lectin-like"/>
    <property type="match status" value="1"/>
</dbReference>
<proteinExistence type="predicted"/>
<reference evidence="6 7" key="1">
    <citation type="submission" date="2019-02" db="EMBL/GenBank/DDBJ databases">
        <authorList>
            <person name="Goldberg S.R."/>
            <person name="Haltli B.A."/>
            <person name="Correa H."/>
            <person name="Russell K.G."/>
        </authorList>
    </citation>
    <scope>NUCLEOTIDE SEQUENCE [LARGE SCALE GENOMIC DNA]</scope>
    <source>
        <strain evidence="6 7">JCM 16186</strain>
    </source>
</reference>
<protein>
    <submittedName>
        <fullName evidence="6">Ergothioneine biosynthesis protein EgtB</fullName>
    </submittedName>
</protein>
<feature type="domain" description="Sulfatase-modifying factor enzyme-like" evidence="4">
    <location>
        <begin position="159"/>
        <end position="315"/>
    </location>
</feature>